<dbReference type="RefSeq" id="WP_103964091.1">
    <property type="nucleotide sequence ID" value="NZ_FNVT01000032.1"/>
</dbReference>
<reference evidence="4 5" key="1">
    <citation type="submission" date="2016-10" db="EMBL/GenBank/DDBJ databases">
        <authorList>
            <person name="de Groot N.N."/>
        </authorList>
    </citation>
    <scope>NUCLEOTIDE SEQUENCE [LARGE SCALE GENOMIC DNA]</scope>
    <source>
        <strain evidence="4 5">CGMCC 4.7037</strain>
    </source>
</reference>
<dbReference type="OrthoDB" id="9780777at2"/>
<gene>
    <name evidence="4" type="ORF">SAMN05444920_13289</name>
</gene>
<keyword evidence="4" id="KW-0808">Transferase</keyword>
<evidence type="ECO:0000313" key="4">
    <source>
        <dbReference type="EMBL" id="SEH03080.1"/>
    </source>
</evidence>
<comment type="similarity">
    <text evidence="1">Belongs to the NodU/CmcH family.</text>
</comment>
<sequence length="581" mass="63313">MRVLGINAIGHHDASVCLIEDGRVVAFAEEERFIRDKHARGRQPVNAVRWCLDSRSLTWADIDALATPWVEEEFGSVAPPGYHEDISFGERELGADWARWPVNIREFAAMAGCRSGVVPLFQVSHHLAHAASAYWCSGFDETAILVVDGEGDRVATTLAHGDGGRISVLRQFSTVDSLGQFYACLTRFLGLGSFGEGKLMGLAPYGRPVLEFPEIELDPDGYRLRLDPGLTRWDPVGTTYRSVIEAWIRRLSERFGEPREARERGLPTALADWTQQDRDMAASGQFALEEALVHLAELALRLSGSRRLVIAGGVALNCSANGRLAHLPGLEGFFAQPAAGDDGAPIGAALHASVMCGVPPVNERLTSISLGPSFGADTCAKALSDAGLAYREPGDITEAAGEHLSRNEVVCWFEGRMEGGPRALGQRSIVASPALAATRDRVNDIKRRARWRPLAPSLRREDAGALLERGGDTPFMIVADRIAADWRERVPGVVHADGSARPHTVDRAVQPAYWSMIDHFQRRTGLPAVINTSFNDEREPIVCSPEDAVRTFLRSGADVLCLGPYLVHSPSPETGKTDERH</sequence>
<feature type="domain" description="Carbamoyltransferase C-terminal" evidence="3">
    <location>
        <begin position="402"/>
        <end position="567"/>
    </location>
</feature>
<protein>
    <submittedName>
        <fullName evidence="4">Carbamoyltransferase</fullName>
    </submittedName>
</protein>
<keyword evidence="5" id="KW-1185">Reference proteome</keyword>
<proteinExistence type="inferred from homology"/>
<dbReference type="Pfam" id="PF16861">
    <property type="entry name" value="Carbam_trans_C"/>
    <property type="match status" value="1"/>
</dbReference>
<evidence type="ECO:0000256" key="1">
    <source>
        <dbReference type="ARBA" id="ARBA00006129"/>
    </source>
</evidence>
<dbReference type="Gene3D" id="3.90.870.20">
    <property type="entry name" value="Carbamoyltransferase, C-terminal domain"/>
    <property type="match status" value="1"/>
</dbReference>
<name>A0A1H6EYX1_9ACTN</name>
<dbReference type="Proteomes" id="UP000236732">
    <property type="component" value="Unassembled WGS sequence"/>
</dbReference>
<dbReference type="InterPro" id="IPR038152">
    <property type="entry name" value="Carbam_trans_C_sf"/>
</dbReference>
<dbReference type="InterPro" id="IPR043129">
    <property type="entry name" value="ATPase_NBD"/>
</dbReference>
<evidence type="ECO:0000259" key="3">
    <source>
        <dbReference type="Pfam" id="PF16861"/>
    </source>
</evidence>
<dbReference type="CDD" id="cd24098">
    <property type="entry name" value="ASKHA_NBD_TobZ_N"/>
    <property type="match status" value="1"/>
</dbReference>
<dbReference type="PANTHER" id="PTHR34847">
    <property type="entry name" value="NODULATION PROTEIN U"/>
    <property type="match status" value="1"/>
</dbReference>
<dbReference type="Pfam" id="PF02543">
    <property type="entry name" value="Carbam_trans_N"/>
    <property type="match status" value="1"/>
</dbReference>
<dbReference type="AlphaFoldDB" id="A0A1H6EYX1"/>
<evidence type="ECO:0000259" key="2">
    <source>
        <dbReference type="Pfam" id="PF02543"/>
    </source>
</evidence>
<feature type="domain" description="Carbamoyltransferase" evidence="2">
    <location>
        <begin position="2"/>
        <end position="350"/>
    </location>
</feature>
<dbReference type="EMBL" id="FNVT01000032">
    <property type="protein sequence ID" value="SEH03080.1"/>
    <property type="molecule type" value="Genomic_DNA"/>
</dbReference>
<dbReference type="InterPro" id="IPR051338">
    <property type="entry name" value="NodU/CmcH_Carbamoyltrnsfr"/>
</dbReference>
<dbReference type="InterPro" id="IPR003696">
    <property type="entry name" value="Carbtransf_dom"/>
</dbReference>
<dbReference type="InterPro" id="IPR031730">
    <property type="entry name" value="Carbam_trans_C"/>
</dbReference>
<dbReference type="PANTHER" id="PTHR34847:SF1">
    <property type="entry name" value="NODULATION PROTEIN U"/>
    <property type="match status" value="1"/>
</dbReference>
<dbReference type="SUPFAM" id="SSF53067">
    <property type="entry name" value="Actin-like ATPase domain"/>
    <property type="match status" value="1"/>
</dbReference>
<organism evidence="4 5">
    <name type="scientific">Nonomuraea solani</name>
    <dbReference type="NCBI Taxonomy" id="1144553"/>
    <lineage>
        <taxon>Bacteria</taxon>
        <taxon>Bacillati</taxon>
        <taxon>Actinomycetota</taxon>
        <taxon>Actinomycetes</taxon>
        <taxon>Streptosporangiales</taxon>
        <taxon>Streptosporangiaceae</taxon>
        <taxon>Nonomuraea</taxon>
    </lineage>
</organism>
<accession>A0A1H6EYX1</accession>
<evidence type="ECO:0000313" key="5">
    <source>
        <dbReference type="Proteomes" id="UP000236732"/>
    </source>
</evidence>
<dbReference type="GO" id="GO:0016740">
    <property type="term" value="F:transferase activity"/>
    <property type="evidence" value="ECO:0007669"/>
    <property type="project" value="UniProtKB-KW"/>
</dbReference>
<dbReference type="Gene3D" id="3.30.420.40">
    <property type="match status" value="2"/>
</dbReference>